<dbReference type="Proteomes" id="UP000323225">
    <property type="component" value="Unassembled WGS sequence"/>
</dbReference>
<name>A0A5B1BV53_VIBCL</name>
<accession>A0A5B1BV53</accession>
<dbReference type="EMBL" id="VUAA01000041">
    <property type="protein sequence ID" value="KAA1252738.1"/>
    <property type="molecule type" value="Genomic_DNA"/>
</dbReference>
<proteinExistence type="predicted"/>
<gene>
    <name evidence="1" type="ORF">F0M16_21300</name>
</gene>
<evidence type="ECO:0000313" key="2">
    <source>
        <dbReference type="Proteomes" id="UP000323225"/>
    </source>
</evidence>
<dbReference type="AlphaFoldDB" id="A0A5B1BV53"/>
<organism evidence="1 2">
    <name type="scientific">Vibrio cholerae</name>
    <dbReference type="NCBI Taxonomy" id="666"/>
    <lineage>
        <taxon>Bacteria</taxon>
        <taxon>Pseudomonadati</taxon>
        <taxon>Pseudomonadota</taxon>
        <taxon>Gammaproteobacteria</taxon>
        <taxon>Vibrionales</taxon>
        <taxon>Vibrionaceae</taxon>
        <taxon>Vibrio</taxon>
    </lineage>
</organism>
<reference evidence="1 2" key="1">
    <citation type="submission" date="2019-09" db="EMBL/GenBank/DDBJ databases">
        <authorList>
            <person name="Kritzky A."/>
            <person name="Schelkanova E.Y."/>
            <person name="Alkhova Z.V."/>
            <person name="Smirnova N.I."/>
        </authorList>
    </citation>
    <scope>NUCLEOTIDE SEQUENCE [LARGE SCALE GENOMIC DNA]</scope>
    <source>
        <strain evidence="1 2">M1526</strain>
    </source>
</reference>
<protein>
    <submittedName>
        <fullName evidence="1">Uncharacterized protein</fullName>
    </submittedName>
</protein>
<sequence length="161" mass="18832">MKVNTQVYKLNTSNGELSEPLLIEHIEESFLGIKVTVEGETHTVTKPCYQKMGELPHYLILTESAVRKYEQSVCGSTSTLSETMVKFLIRHMEDKDRQKLQELLNNLNDFLSGCIDKFEEKERFPSYARMWTVKGLNETEIRKKLIDKYLCEISYKELKEK</sequence>
<evidence type="ECO:0000313" key="1">
    <source>
        <dbReference type="EMBL" id="KAA1252738.1"/>
    </source>
</evidence>
<comment type="caution">
    <text evidence="1">The sequence shown here is derived from an EMBL/GenBank/DDBJ whole genome shotgun (WGS) entry which is preliminary data.</text>
</comment>